<dbReference type="GO" id="GO:0005829">
    <property type="term" value="C:cytosol"/>
    <property type="evidence" value="ECO:0007669"/>
    <property type="project" value="TreeGrafter"/>
</dbReference>
<dbReference type="InterPro" id="IPR016032">
    <property type="entry name" value="Sig_transdc_resp-reg_C-effctor"/>
</dbReference>
<dbReference type="InterPro" id="IPR039420">
    <property type="entry name" value="WalR-like"/>
</dbReference>
<feature type="domain" description="Response regulatory" evidence="10">
    <location>
        <begin position="16"/>
        <end position="129"/>
    </location>
</feature>
<feature type="domain" description="OmpR/PhoB-type" evidence="11">
    <location>
        <begin position="144"/>
        <end position="244"/>
    </location>
</feature>
<dbReference type="PROSITE" id="PS50110">
    <property type="entry name" value="RESPONSE_REGULATORY"/>
    <property type="match status" value="1"/>
</dbReference>
<name>A0A1I4ZAY6_9GAMM</name>
<evidence type="ECO:0000256" key="6">
    <source>
        <dbReference type="ARBA" id="ARBA00023125"/>
    </source>
</evidence>
<dbReference type="PANTHER" id="PTHR48111">
    <property type="entry name" value="REGULATOR OF RPOS"/>
    <property type="match status" value="1"/>
</dbReference>
<dbReference type="InterPro" id="IPR036388">
    <property type="entry name" value="WH-like_DNA-bd_sf"/>
</dbReference>
<evidence type="ECO:0000256" key="7">
    <source>
        <dbReference type="ARBA" id="ARBA00023163"/>
    </source>
</evidence>
<dbReference type="PROSITE" id="PS51755">
    <property type="entry name" value="OMPR_PHOB"/>
    <property type="match status" value="1"/>
</dbReference>
<dbReference type="GO" id="GO:0032993">
    <property type="term" value="C:protein-DNA complex"/>
    <property type="evidence" value="ECO:0007669"/>
    <property type="project" value="TreeGrafter"/>
</dbReference>
<protein>
    <submittedName>
        <fullName evidence="12">Two-component system, OmpR family, response regulator</fullName>
    </submittedName>
</protein>
<dbReference type="SMART" id="SM00862">
    <property type="entry name" value="Trans_reg_C"/>
    <property type="match status" value="1"/>
</dbReference>
<keyword evidence="7" id="KW-0804">Transcription</keyword>
<dbReference type="GO" id="GO:0000156">
    <property type="term" value="F:phosphorelay response regulator activity"/>
    <property type="evidence" value="ECO:0007669"/>
    <property type="project" value="TreeGrafter"/>
</dbReference>
<reference evidence="12 13" key="1">
    <citation type="submission" date="2016-10" db="EMBL/GenBank/DDBJ databases">
        <authorList>
            <person name="de Groot N.N."/>
        </authorList>
    </citation>
    <scope>NUCLEOTIDE SEQUENCE [LARGE SCALE GENOMIC DNA]</scope>
    <source>
        <strain evidence="12 13">CGMCC 1.7659</strain>
    </source>
</reference>
<dbReference type="SMART" id="SM00448">
    <property type="entry name" value="REC"/>
    <property type="match status" value="1"/>
</dbReference>
<evidence type="ECO:0000259" key="10">
    <source>
        <dbReference type="PROSITE" id="PS50110"/>
    </source>
</evidence>
<dbReference type="InterPro" id="IPR001789">
    <property type="entry name" value="Sig_transdc_resp-reg_receiver"/>
</dbReference>
<evidence type="ECO:0000259" key="11">
    <source>
        <dbReference type="PROSITE" id="PS51755"/>
    </source>
</evidence>
<evidence type="ECO:0000256" key="2">
    <source>
        <dbReference type="ARBA" id="ARBA00022490"/>
    </source>
</evidence>
<evidence type="ECO:0000256" key="9">
    <source>
        <dbReference type="PROSITE-ProRule" id="PRU01091"/>
    </source>
</evidence>
<dbReference type="RefSeq" id="WP_092409258.1">
    <property type="nucleotide sequence ID" value="NZ_FOVF01000024.1"/>
</dbReference>
<keyword evidence="5" id="KW-0805">Transcription regulation</keyword>
<feature type="DNA-binding region" description="OmpR/PhoB-type" evidence="9">
    <location>
        <begin position="144"/>
        <end position="244"/>
    </location>
</feature>
<dbReference type="Gene3D" id="6.10.250.690">
    <property type="match status" value="1"/>
</dbReference>
<evidence type="ECO:0000256" key="3">
    <source>
        <dbReference type="ARBA" id="ARBA00022553"/>
    </source>
</evidence>
<dbReference type="GO" id="GO:0000976">
    <property type="term" value="F:transcription cis-regulatory region binding"/>
    <property type="evidence" value="ECO:0007669"/>
    <property type="project" value="TreeGrafter"/>
</dbReference>
<keyword evidence="3 8" id="KW-0597">Phosphoprotein</keyword>
<dbReference type="Gene3D" id="3.40.50.2300">
    <property type="match status" value="1"/>
</dbReference>
<evidence type="ECO:0000313" key="12">
    <source>
        <dbReference type="EMBL" id="SFN47452.1"/>
    </source>
</evidence>
<feature type="modified residue" description="4-aspartylphosphate" evidence="8">
    <location>
        <position position="65"/>
    </location>
</feature>
<dbReference type="PANTHER" id="PTHR48111:SF4">
    <property type="entry name" value="DNA-BINDING DUAL TRANSCRIPTIONAL REGULATOR OMPR"/>
    <property type="match status" value="1"/>
</dbReference>
<dbReference type="InterPro" id="IPR011006">
    <property type="entry name" value="CheY-like_superfamily"/>
</dbReference>
<comment type="subcellular location">
    <subcellularLocation>
        <location evidence="1">Cytoplasm</location>
    </subcellularLocation>
</comment>
<dbReference type="Gene3D" id="1.10.10.10">
    <property type="entry name" value="Winged helix-like DNA-binding domain superfamily/Winged helix DNA-binding domain"/>
    <property type="match status" value="1"/>
</dbReference>
<dbReference type="OrthoDB" id="9802426at2"/>
<evidence type="ECO:0000313" key="13">
    <source>
        <dbReference type="Proteomes" id="UP000198575"/>
    </source>
</evidence>
<evidence type="ECO:0000256" key="1">
    <source>
        <dbReference type="ARBA" id="ARBA00004496"/>
    </source>
</evidence>
<dbReference type="STRING" id="578942.SAMN05216289_12436"/>
<dbReference type="CDD" id="cd00383">
    <property type="entry name" value="trans_reg_C"/>
    <property type="match status" value="1"/>
</dbReference>
<sequence>MPANQSGSKPAQGRVTVLVVDDDEEIRGLLSRYLETHGFDVVTAGTAAQSRIAIADASIDVVLLDLGLPDEDGLVHLKFLQSDWRGPVIVVTGRGDAVERVVGLELGADDYITKPFDFRELVARIRSVLRRFGAGPRAADAPAGGTIRFAGFVLDPKSRRLIAPSGQELPVTAGEFALLQALLAHPGQVLSRDQLMNHVHGHDAGPYDRSIDVQIGRLRRRLGDDTEQPSLIKSVRGAGYMLAAEVRKA</sequence>
<evidence type="ECO:0000256" key="8">
    <source>
        <dbReference type="PROSITE-ProRule" id="PRU00169"/>
    </source>
</evidence>
<evidence type="ECO:0000256" key="4">
    <source>
        <dbReference type="ARBA" id="ARBA00023012"/>
    </source>
</evidence>
<evidence type="ECO:0000256" key="5">
    <source>
        <dbReference type="ARBA" id="ARBA00023015"/>
    </source>
</evidence>
<keyword evidence="6 9" id="KW-0238">DNA-binding</keyword>
<dbReference type="Pfam" id="PF00072">
    <property type="entry name" value="Response_reg"/>
    <property type="match status" value="1"/>
</dbReference>
<keyword evidence="4" id="KW-0902">Two-component regulatory system</keyword>
<dbReference type="Proteomes" id="UP000198575">
    <property type="component" value="Unassembled WGS sequence"/>
</dbReference>
<dbReference type="FunFam" id="1.10.10.10:FF:000099">
    <property type="entry name" value="Two-component system response regulator TorR"/>
    <property type="match status" value="1"/>
</dbReference>
<dbReference type="GO" id="GO:0006355">
    <property type="term" value="P:regulation of DNA-templated transcription"/>
    <property type="evidence" value="ECO:0007669"/>
    <property type="project" value="InterPro"/>
</dbReference>
<gene>
    <name evidence="12" type="ORF">SAMN05216289_12436</name>
</gene>
<keyword evidence="2" id="KW-0963">Cytoplasm</keyword>
<accession>A0A1I4ZAY6</accession>
<proteinExistence type="predicted"/>
<dbReference type="AlphaFoldDB" id="A0A1I4ZAY6"/>
<dbReference type="SUPFAM" id="SSF46894">
    <property type="entry name" value="C-terminal effector domain of the bipartite response regulators"/>
    <property type="match status" value="1"/>
</dbReference>
<keyword evidence="13" id="KW-1185">Reference proteome</keyword>
<organism evidence="12 13">
    <name type="scientific">Dokdonella immobilis</name>
    <dbReference type="NCBI Taxonomy" id="578942"/>
    <lineage>
        <taxon>Bacteria</taxon>
        <taxon>Pseudomonadati</taxon>
        <taxon>Pseudomonadota</taxon>
        <taxon>Gammaproteobacteria</taxon>
        <taxon>Lysobacterales</taxon>
        <taxon>Rhodanobacteraceae</taxon>
        <taxon>Dokdonella</taxon>
    </lineage>
</organism>
<dbReference type="SUPFAM" id="SSF52172">
    <property type="entry name" value="CheY-like"/>
    <property type="match status" value="1"/>
</dbReference>
<dbReference type="EMBL" id="FOVF01000024">
    <property type="protein sequence ID" value="SFN47452.1"/>
    <property type="molecule type" value="Genomic_DNA"/>
</dbReference>
<dbReference type="Pfam" id="PF00486">
    <property type="entry name" value="Trans_reg_C"/>
    <property type="match status" value="1"/>
</dbReference>
<dbReference type="InterPro" id="IPR001867">
    <property type="entry name" value="OmpR/PhoB-type_DNA-bd"/>
</dbReference>